<reference evidence="3 4" key="1">
    <citation type="submission" date="2019-01" db="EMBL/GenBank/DDBJ databases">
        <authorList>
            <person name="Yuan Y."/>
            <person name="Xu Y."/>
        </authorList>
    </citation>
    <scope>NUCLEOTIDE SEQUENCE [LARGE SCALE GENOMIC DNA]</scope>
</reference>
<evidence type="ECO:0000313" key="3">
    <source>
        <dbReference type="EMBL" id="QBG78696.1"/>
    </source>
</evidence>
<evidence type="ECO:0000313" key="4">
    <source>
        <dbReference type="Proteomes" id="UP000291908"/>
    </source>
</evidence>
<keyword evidence="1" id="KW-0175">Coiled coil</keyword>
<sequence>MALKRVITKEEFDKLPADIKTEYLVEGDGYKLDISGDEDTGALKRAKDREKQLRQDAEDKLKEAQAELDRINGDDARKKGDIATLEKSWQKKLDDQKAELEGKLTKRELALKKSLVEDEALKIATKISTAPALIMPHIKARLVADLDADTPTTKVLGADGKDSTMSLDDLTKEFIANKDFSAIIIAGKGSGGSTNKDQNRGGAPKTNTQGNDETPNLSRMNPKDLAARIAEKKANSEDD</sequence>
<name>A0A481S2K0_9CAUD</name>
<evidence type="ECO:0000256" key="1">
    <source>
        <dbReference type="SAM" id="Coils"/>
    </source>
</evidence>
<gene>
    <name evidence="3" type="ORF">vBAbaSD0_02</name>
</gene>
<feature type="region of interest" description="Disordered" evidence="2">
    <location>
        <begin position="187"/>
        <end position="223"/>
    </location>
</feature>
<accession>A0A481S2K0</accession>
<organism evidence="3 4">
    <name type="scientific">Acinetobacter phage vB_AbaS_D0</name>
    <dbReference type="NCBI Taxonomy" id="2510492"/>
    <lineage>
        <taxon>Viruses</taxon>
        <taxon>Duplodnaviria</taxon>
        <taxon>Heunggongvirae</taxon>
        <taxon>Uroviricota</taxon>
        <taxon>Caudoviricetes</taxon>
        <taxon>Lokivirus</taxon>
        <taxon>Lokivirus IMEAB3</taxon>
    </lineage>
</organism>
<dbReference type="EMBL" id="MK411820">
    <property type="protein sequence ID" value="QBG78696.1"/>
    <property type="molecule type" value="Genomic_DNA"/>
</dbReference>
<protein>
    <submittedName>
        <fullName evidence="3">Putative scaffold protein</fullName>
    </submittedName>
</protein>
<evidence type="ECO:0000256" key="2">
    <source>
        <dbReference type="SAM" id="MobiDB-lite"/>
    </source>
</evidence>
<dbReference type="Proteomes" id="UP000291908">
    <property type="component" value="Genome"/>
</dbReference>
<feature type="coiled-coil region" evidence="1">
    <location>
        <begin position="43"/>
        <end position="74"/>
    </location>
</feature>
<feature type="compositionally biased region" description="Polar residues" evidence="2">
    <location>
        <begin position="205"/>
        <end position="219"/>
    </location>
</feature>
<dbReference type="SMR" id="A0A481S2K0"/>
<proteinExistence type="predicted"/>